<dbReference type="Proteomes" id="UP000600214">
    <property type="component" value="Unassembled WGS sequence"/>
</dbReference>
<sequence>MPFIIRKNAQIVKTAGDWQPIPIDEVRRYRKLFVQRHQDLLTGPTPMNLQRDFLSLTIDFKFFNTLVQQATIGHYLVAHFVCDPVDNGFENINLAFCIKEKDTAGVKDRIVGKIYNSQGLIITEDAFCKARGNYNGRLQQILKSSTQFANDRKGRAHEITEEMKTRVNEMGLVDDKVYIYFIVDDHLPGADSISVLYSDSEINFETIEALVEKGVVMSGLSIIFDAYDHGTACCPIG</sequence>
<gene>
    <name evidence="1" type="ORF">GCM10007423_29010</name>
</gene>
<reference evidence="2" key="1">
    <citation type="journal article" date="2019" name="Int. J. Syst. Evol. Microbiol.">
        <title>The Global Catalogue of Microorganisms (GCM) 10K type strain sequencing project: providing services to taxonomists for standard genome sequencing and annotation.</title>
        <authorList>
            <consortium name="The Broad Institute Genomics Platform"/>
            <consortium name="The Broad Institute Genome Sequencing Center for Infectious Disease"/>
            <person name="Wu L."/>
            <person name="Ma J."/>
        </authorList>
    </citation>
    <scope>NUCLEOTIDE SEQUENCE [LARGE SCALE GENOMIC DNA]</scope>
    <source>
        <strain evidence="2">CGMCC 1.15288</strain>
    </source>
</reference>
<accession>A0ABQ1YUJ7</accession>
<organism evidence="1 2">
    <name type="scientific">Dyadobacter endophyticus</name>
    <dbReference type="NCBI Taxonomy" id="1749036"/>
    <lineage>
        <taxon>Bacteria</taxon>
        <taxon>Pseudomonadati</taxon>
        <taxon>Bacteroidota</taxon>
        <taxon>Cytophagia</taxon>
        <taxon>Cytophagales</taxon>
        <taxon>Spirosomataceae</taxon>
        <taxon>Dyadobacter</taxon>
    </lineage>
</organism>
<keyword evidence="2" id="KW-1185">Reference proteome</keyword>
<protein>
    <submittedName>
        <fullName evidence="1">Uncharacterized protein</fullName>
    </submittedName>
</protein>
<proteinExistence type="predicted"/>
<evidence type="ECO:0000313" key="2">
    <source>
        <dbReference type="Proteomes" id="UP000600214"/>
    </source>
</evidence>
<evidence type="ECO:0000313" key="1">
    <source>
        <dbReference type="EMBL" id="GGH36603.1"/>
    </source>
</evidence>
<dbReference type="RefSeq" id="WP_188933256.1">
    <property type="nucleotide sequence ID" value="NZ_BMIA01000002.1"/>
</dbReference>
<name>A0ABQ1YUJ7_9BACT</name>
<dbReference type="EMBL" id="BMIA01000002">
    <property type="protein sequence ID" value="GGH36603.1"/>
    <property type="molecule type" value="Genomic_DNA"/>
</dbReference>
<comment type="caution">
    <text evidence="1">The sequence shown here is derived from an EMBL/GenBank/DDBJ whole genome shotgun (WGS) entry which is preliminary data.</text>
</comment>